<evidence type="ECO:0000313" key="5">
    <source>
        <dbReference type="EMBL" id="VVE89847.1"/>
    </source>
</evidence>
<evidence type="ECO:0000256" key="1">
    <source>
        <dbReference type="ARBA" id="ARBA00023125"/>
    </source>
</evidence>
<gene>
    <name evidence="5" type="ORF">PBR20603_03820</name>
</gene>
<dbReference type="PRINTS" id="PR00455">
    <property type="entry name" value="HTHTETR"/>
</dbReference>
<proteinExistence type="predicted"/>
<feature type="domain" description="HTH tetR-type" evidence="4">
    <location>
        <begin position="32"/>
        <end position="92"/>
    </location>
</feature>
<reference evidence="5 6" key="1">
    <citation type="submission" date="2019-08" db="EMBL/GenBank/DDBJ databases">
        <authorList>
            <person name="Peeters C."/>
        </authorList>
    </citation>
    <scope>NUCLEOTIDE SEQUENCE [LARGE SCALE GENOMIC DNA]</scope>
    <source>
        <strain evidence="5 6">LMG 20603</strain>
    </source>
</reference>
<dbReference type="GO" id="GO:0003677">
    <property type="term" value="F:DNA binding"/>
    <property type="evidence" value="ECO:0007669"/>
    <property type="project" value="UniProtKB-UniRule"/>
</dbReference>
<dbReference type="EMBL" id="CABPST010000012">
    <property type="protein sequence ID" value="VVE89847.1"/>
    <property type="molecule type" value="Genomic_DNA"/>
</dbReference>
<dbReference type="PANTHER" id="PTHR43479">
    <property type="entry name" value="ACREF/ENVCD OPERON REPRESSOR-RELATED"/>
    <property type="match status" value="1"/>
</dbReference>
<organism evidence="5 6">
    <name type="scientific">Pandoraea bronchicola</name>
    <dbReference type="NCBI Taxonomy" id="2508287"/>
    <lineage>
        <taxon>Bacteria</taxon>
        <taxon>Pseudomonadati</taxon>
        <taxon>Pseudomonadota</taxon>
        <taxon>Betaproteobacteria</taxon>
        <taxon>Burkholderiales</taxon>
        <taxon>Burkholderiaceae</taxon>
        <taxon>Pandoraea</taxon>
    </lineage>
</organism>
<dbReference type="InterPro" id="IPR001647">
    <property type="entry name" value="HTH_TetR"/>
</dbReference>
<accession>A0A5E5BWU3</accession>
<dbReference type="InterPro" id="IPR050624">
    <property type="entry name" value="HTH-type_Tx_Regulator"/>
</dbReference>
<feature type="region of interest" description="Disordered" evidence="3">
    <location>
        <begin position="1"/>
        <end position="26"/>
    </location>
</feature>
<evidence type="ECO:0000256" key="3">
    <source>
        <dbReference type="SAM" id="MobiDB-lite"/>
    </source>
</evidence>
<name>A0A5E5BWU3_9BURK</name>
<protein>
    <submittedName>
        <fullName evidence="5">TetR family transcriptional regulator</fullName>
    </submittedName>
</protein>
<dbReference type="Gene3D" id="1.10.357.10">
    <property type="entry name" value="Tetracycline Repressor, domain 2"/>
    <property type="match status" value="1"/>
</dbReference>
<dbReference type="PROSITE" id="PS50977">
    <property type="entry name" value="HTH_TETR_2"/>
    <property type="match status" value="1"/>
</dbReference>
<dbReference type="OrthoDB" id="9798857at2"/>
<feature type="DNA-binding region" description="H-T-H motif" evidence="2">
    <location>
        <begin position="55"/>
        <end position="74"/>
    </location>
</feature>
<dbReference type="PANTHER" id="PTHR43479:SF11">
    <property type="entry name" value="ACREF_ENVCD OPERON REPRESSOR-RELATED"/>
    <property type="match status" value="1"/>
</dbReference>
<keyword evidence="6" id="KW-1185">Reference proteome</keyword>
<evidence type="ECO:0000259" key="4">
    <source>
        <dbReference type="PROSITE" id="PS50977"/>
    </source>
</evidence>
<dbReference type="Pfam" id="PF00440">
    <property type="entry name" value="TetR_N"/>
    <property type="match status" value="1"/>
</dbReference>
<dbReference type="Proteomes" id="UP000382040">
    <property type="component" value="Unassembled WGS sequence"/>
</dbReference>
<feature type="compositionally biased region" description="Acidic residues" evidence="3">
    <location>
        <begin position="1"/>
        <end position="10"/>
    </location>
</feature>
<sequence length="219" mass="24710">MSTDTLENETDGGTVSAAPRRRRSPTREARAAALRDKIFEAAAQVVGQYGYADASIGRITEAAGIAQGTFYLYFESRQALFDELLPHVGADLLVYISKKVRGAATFYEVEERGFRAFFDYLRSNPGFFRVLNEAEVAAPVAHTAHMKLLTEHYVKSLQRSVESGEIRLFKGKELEALAYVFQSARSYLYLRYVKGSEKTRKLPDWVVETYMKLVKNGLK</sequence>
<keyword evidence="1 2" id="KW-0238">DNA-binding</keyword>
<dbReference type="SUPFAM" id="SSF46689">
    <property type="entry name" value="Homeodomain-like"/>
    <property type="match status" value="1"/>
</dbReference>
<dbReference type="AlphaFoldDB" id="A0A5E5BWU3"/>
<dbReference type="InterPro" id="IPR009057">
    <property type="entry name" value="Homeodomain-like_sf"/>
</dbReference>
<evidence type="ECO:0000313" key="6">
    <source>
        <dbReference type="Proteomes" id="UP000382040"/>
    </source>
</evidence>
<dbReference type="RefSeq" id="WP_150561057.1">
    <property type="nucleotide sequence ID" value="NZ_CABPST010000012.1"/>
</dbReference>
<evidence type="ECO:0000256" key="2">
    <source>
        <dbReference type="PROSITE-ProRule" id="PRU00335"/>
    </source>
</evidence>